<dbReference type="Proteomes" id="UP000503840">
    <property type="component" value="Unassembled WGS sequence"/>
</dbReference>
<dbReference type="Pfam" id="PF03358">
    <property type="entry name" value="FMN_red"/>
    <property type="match status" value="1"/>
</dbReference>
<gene>
    <name evidence="4" type="ORF">DSM101010T_00340</name>
</gene>
<keyword evidence="2" id="KW-0288">FMN</keyword>
<dbReference type="InterPro" id="IPR051796">
    <property type="entry name" value="ISF_SsuE-like"/>
</dbReference>
<proteinExistence type="predicted"/>
<feature type="domain" description="NADPH-dependent FMN reductase-like" evidence="3">
    <location>
        <begin position="1"/>
        <end position="108"/>
    </location>
</feature>
<dbReference type="InterPro" id="IPR005025">
    <property type="entry name" value="FMN_Rdtase-like_dom"/>
</dbReference>
<keyword evidence="1" id="KW-0285">Flavoprotein</keyword>
<dbReference type="EMBL" id="BLVO01000001">
    <property type="protein sequence ID" value="GFM31669.1"/>
    <property type="molecule type" value="Genomic_DNA"/>
</dbReference>
<evidence type="ECO:0000256" key="2">
    <source>
        <dbReference type="ARBA" id="ARBA00022643"/>
    </source>
</evidence>
<dbReference type="InterPro" id="IPR029039">
    <property type="entry name" value="Flavoprotein-like_sf"/>
</dbReference>
<keyword evidence="5" id="KW-1185">Reference proteome</keyword>
<sequence>MNVIALNGSPRKKNWNTVSLLEHALAGAASQGAETELVHLYDLKFSGCISCFACKKLDRKKRCVCAVKDDLTPVLERIASADALILGSPIYYGTETAAMRACFERLCFPYNPYAVDWKCEFGRVIPTALLYTMNISEEMIDSFGYRSHFSLMERTMAMHFGTCEVMLCTDTLQYSDYSKYESAKFDGVAKGKRHEEVFPQDCQRAYELGSRMARPLAG</sequence>
<dbReference type="SUPFAM" id="SSF52218">
    <property type="entry name" value="Flavoproteins"/>
    <property type="match status" value="1"/>
</dbReference>
<protein>
    <submittedName>
        <fullName evidence="4">Flavodoxin</fullName>
    </submittedName>
</protein>
<dbReference type="RefSeq" id="WP_174403381.1">
    <property type="nucleotide sequence ID" value="NZ_BLVO01000001.1"/>
</dbReference>
<reference evidence="4 5" key="1">
    <citation type="submission" date="2020-05" db="EMBL/GenBank/DDBJ databases">
        <title>Draft genome sequence of Desulfovibrio sp. strain HN2T.</title>
        <authorList>
            <person name="Ueno A."/>
            <person name="Tamazawa S."/>
            <person name="Tamamura S."/>
            <person name="Murakami T."/>
            <person name="Kiyama T."/>
            <person name="Inomata H."/>
            <person name="Amano Y."/>
            <person name="Miyakawa K."/>
            <person name="Tamaki H."/>
            <person name="Naganuma T."/>
            <person name="Kaneko K."/>
        </authorList>
    </citation>
    <scope>NUCLEOTIDE SEQUENCE [LARGE SCALE GENOMIC DNA]</scope>
    <source>
        <strain evidence="4 5">HN2</strain>
    </source>
</reference>
<evidence type="ECO:0000259" key="3">
    <source>
        <dbReference type="Pfam" id="PF03358"/>
    </source>
</evidence>
<accession>A0A7J0BDA8</accession>
<evidence type="ECO:0000313" key="5">
    <source>
        <dbReference type="Proteomes" id="UP000503840"/>
    </source>
</evidence>
<dbReference type="Gene3D" id="3.40.50.360">
    <property type="match status" value="1"/>
</dbReference>
<evidence type="ECO:0000313" key="4">
    <source>
        <dbReference type="EMBL" id="GFM31669.1"/>
    </source>
</evidence>
<name>A0A7J0BDA8_9BACT</name>
<dbReference type="GO" id="GO:0016491">
    <property type="term" value="F:oxidoreductase activity"/>
    <property type="evidence" value="ECO:0007669"/>
    <property type="project" value="InterPro"/>
</dbReference>
<evidence type="ECO:0000256" key="1">
    <source>
        <dbReference type="ARBA" id="ARBA00022630"/>
    </source>
</evidence>
<organism evidence="4 5">
    <name type="scientific">Desulfovibrio subterraneus</name>
    <dbReference type="NCBI Taxonomy" id="2718620"/>
    <lineage>
        <taxon>Bacteria</taxon>
        <taxon>Pseudomonadati</taxon>
        <taxon>Thermodesulfobacteriota</taxon>
        <taxon>Desulfovibrionia</taxon>
        <taxon>Desulfovibrionales</taxon>
        <taxon>Desulfovibrionaceae</taxon>
        <taxon>Desulfovibrio</taxon>
    </lineage>
</organism>
<dbReference type="PANTHER" id="PTHR43278:SF2">
    <property type="entry name" value="IRON-SULFUR FLAVOPROTEIN"/>
    <property type="match status" value="1"/>
</dbReference>
<dbReference type="AlphaFoldDB" id="A0A7J0BDA8"/>
<comment type="caution">
    <text evidence="4">The sequence shown here is derived from an EMBL/GenBank/DDBJ whole genome shotgun (WGS) entry which is preliminary data.</text>
</comment>
<dbReference type="PANTHER" id="PTHR43278">
    <property type="entry name" value="NAD(P)H-DEPENDENT FMN-CONTAINING OXIDOREDUCTASE YWQN-RELATED"/>
    <property type="match status" value="1"/>
</dbReference>